<comment type="similarity">
    <text evidence="1">Belongs to the rtf2 family.</text>
</comment>
<evidence type="ECO:0000256" key="2">
    <source>
        <dbReference type="SAM" id="MobiDB-lite"/>
    </source>
</evidence>
<organism evidence="3">
    <name type="scientific">Schizosaccharomyces pombe</name>
    <name type="common">Fission yeast</name>
    <dbReference type="NCBI Taxonomy" id="4896"/>
    <lineage>
        <taxon>Eukaryota</taxon>
        <taxon>Fungi</taxon>
        <taxon>Dikarya</taxon>
        <taxon>Ascomycota</taxon>
        <taxon>Taphrinomycotina</taxon>
        <taxon>Schizosaccharomycetes</taxon>
        <taxon>Schizosaccharomycetales</taxon>
        <taxon>Schizosaccharomycetaceae</taxon>
        <taxon>Schizosaccharomyces</taxon>
    </lineage>
</organism>
<protein>
    <submittedName>
        <fullName evidence="3">Rtf2 factor</fullName>
    </submittedName>
</protein>
<dbReference type="OrthoDB" id="247013at2759"/>
<dbReference type="PANTHER" id="PTHR12775:SF0">
    <property type="entry name" value="REPLICATION TERMINATION FACTOR 2"/>
    <property type="match status" value="1"/>
</dbReference>
<proteinExistence type="inferred from homology"/>
<dbReference type="SUPFAM" id="SSF57850">
    <property type="entry name" value="RING/U-box"/>
    <property type="match status" value="1"/>
</dbReference>
<sequence length="240" mass="27057">MGNDGGSLPTRNELVKEPGKVPPLDIDFKRSVKSSQFSQCAITDEPLYPPIVSCGLGKLYNKASILQMLLDRSSVPKSPSHIKSLKDVVQLQVELDDSGKVLWLCPITRHVMSDTYQFAYIVPCGHVFEYSALKQFGEKMCFQCNQVYEEKDVIPINPNAEQLKTLSKRLLDLALSEKTHSLNKASKKSNKNGDKKRKHVSKSNSKHAKHELRTNRMLDGENVKSETSVTDMERVKRVKI</sequence>
<dbReference type="Gene3D" id="3.30.40.10">
    <property type="entry name" value="Zinc/RING finger domain, C3HC4 (zinc finger)"/>
    <property type="match status" value="1"/>
</dbReference>
<dbReference type="GeneID" id="2542468"/>
<dbReference type="InterPro" id="IPR013083">
    <property type="entry name" value="Znf_RING/FYVE/PHD"/>
</dbReference>
<feature type="compositionally biased region" description="Basic residues" evidence="2">
    <location>
        <begin position="185"/>
        <end position="210"/>
    </location>
</feature>
<evidence type="ECO:0000313" key="3">
    <source>
        <dbReference type="EMBL" id="CAY19193.1"/>
    </source>
</evidence>
<dbReference type="InterPro" id="IPR027799">
    <property type="entry name" value="Rtf2_RING-finger"/>
</dbReference>
<dbReference type="AlphaFoldDB" id="C1M2W1"/>
<gene>
    <name evidence="3" type="primary">rtf2</name>
</gene>
<reference evidence="3" key="2">
    <citation type="submission" date="2009-04" db="EMBL/GenBank/DDBJ databases">
        <authorList>
            <person name="Dalgaard J."/>
        </authorList>
    </citation>
    <scope>NUCLEOTIDE SEQUENCE</scope>
</reference>
<evidence type="ECO:0000256" key="1">
    <source>
        <dbReference type="ARBA" id="ARBA00009885"/>
    </source>
</evidence>
<dbReference type="OMA" id="EFRWLHC"/>
<dbReference type="EMBL" id="FN376423">
    <property type="protein sequence ID" value="CAY19193.1"/>
    <property type="molecule type" value="Genomic_DNA"/>
</dbReference>
<name>C1M2W1_SCHPM</name>
<reference evidence="3" key="1">
    <citation type="journal article" date="2009" name="Proc. Natl. Acad. Sci. U.S.A.">
        <title>Schizosaccharomyces pombe Rtf2 mediates site-specific replication termination by inhibiting replication restart.</title>
        <authorList>
            <person name="Inagawa T."/>
            <person name="Yamada-Inagawa T."/>
            <person name="Eydmann T."/>
            <person name="Mian I.S."/>
            <person name="Wang T.S."/>
            <person name="Dalgaard J.Z."/>
        </authorList>
    </citation>
    <scope>NUCLEOTIDE SEQUENCE</scope>
</reference>
<dbReference type="Pfam" id="PF04641">
    <property type="entry name" value="Rtf2"/>
    <property type="match status" value="1"/>
</dbReference>
<dbReference type="CDD" id="cd16653">
    <property type="entry name" value="RING-like_Rtf2"/>
    <property type="match status" value="1"/>
</dbReference>
<dbReference type="PANTHER" id="PTHR12775">
    <property type="entry name" value="PROTEIN C20ORF43 HOMOLOG"/>
    <property type="match status" value="1"/>
</dbReference>
<dbReference type="InterPro" id="IPR006735">
    <property type="entry name" value="Rtf2"/>
</dbReference>
<feature type="region of interest" description="Disordered" evidence="2">
    <location>
        <begin position="1"/>
        <end position="22"/>
    </location>
</feature>
<dbReference type="SMR" id="C1M2W1"/>
<feature type="compositionally biased region" description="Basic and acidic residues" evidence="2">
    <location>
        <begin position="231"/>
        <end position="240"/>
    </location>
</feature>
<feature type="region of interest" description="Disordered" evidence="2">
    <location>
        <begin position="181"/>
        <end position="240"/>
    </location>
</feature>
<dbReference type="GO" id="GO:0005634">
    <property type="term" value="C:nucleus"/>
    <property type="evidence" value="ECO:0007669"/>
    <property type="project" value="TreeGrafter"/>
</dbReference>
<dbReference type="HOGENOM" id="CLU_048955_3_0_1"/>
<dbReference type="KEGG" id="spo:2542468"/>
<dbReference type="GO" id="GO:0006274">
    <property type="term" value="P:DNA replication termination"/>
    <property type="evidence" value="ECO:0007669"/>
    <property type="project" value="TreeGrafter"/>
</dbReference>
<dbReference type="RefSeq" id="NP_593022.1">
    <property type="nucleotide sequence ID" value="NM_001018421.3"/>
</dbReference>
<feature type="compositionally biased region" description="Basic and acidic residues" evidence="2">
    <location>
        <begin position="211"/>
        <end position="224"/>
    </location>
</feature>
<dbReference type="VEuPathDB" id="FungiDB:SPAC1D4.09c"/>
<accession>C1M2W1</accession>